<name>A0A6G9CYK9_RHOER</name>
<feature type="transmembrane region" description="Helical" evidence="2">
    <location>
        <begin position="348"/>
        <end position="370"/>
    </location>
</feature>
<reference evidence="3 4" key="1">
    <citation type="submission" date="2020-03" db="EMBL/GenBank/DDBJ databases">
        <title>Screen low temperature-resistant strains for efficient degradation of petroleum hydrocarbons under the low temperature.</title>
        <authorList>
            <person name="Wang Y."/>
            <person name="Chen J."/>
        </authorList>
    </citation>
    <scope>NUCLEOTIDE SEQUENCE [LARGE SCALE GENOMIC DNA]</scope>
    <source>
        <strain evidence="3 4">KB1</strain>
    </source>
</reference>
<keyword evidence="2" id="KW-0472">Membrane</keyword>
<protein>
    <submittedName>
        <fullName evidence="3">Uncharacterized protein</fullName>
    </submittedName>
</protein>
<feature type="transmembrane region" description="Helical" evidence="2">
    <location>
        <begin position="319"/>
        <end position="336"/>
    </location>
</feature>
<feature type="transmembrane region" description="Helical" evidence="2">
    <location>
        <begin position="221"/>
        <end position="243"/>
    </location>
</feature>
<evidence type="ECO:0000256" key="1">
    <source>
        <dbReference type="SAM" id="MobiDB-lite"/>
    </source>
</evidence>
<accession>A0A6G9CYK9</accession>
<feature type="compositionally biased region" description="Low complexity" evidence="1">
    <location>
        <begin position="496"/>
        <end position="505"/>
    </location>
</feature>
<feature type="region of interest" description="Disordered" evidence="1">
    <location>
        <begin position="496"/>
        <end position="522"/>
    </location>
</feature>
<feature type="transmembrane region" description="Helical" evidence="2">
    <location>
        <begin position="382"/>
        <end position="409"/>
    </location>
</feature>
<keyword evidence="2" id="KW-0812">Transmembrane</keyword>
<proteinExistence type="predicted"/>
<keyword evidence="2" id="KW-1133">Transmembrane helix</keyword>
<dbReference type="AlphaFoldDB" id="A0A6G9CYK9"/>
<feature type="transmembrane region" description="Helical" evidence="2">
    <location>
        <begin position="249"/>
        <end position="270"/>
    </location>
</feature>
<gene>
    <name evidence="3" type="ORF">G9444_4657</name>
</gene>
<feature type="transmembrane region" description="Helical" evidence="2">
    <location>
        <begin position="62"/>
        <end position="81"/>
    </location>
</feature>
<feature type="transmembrane region" description="Helical" evidence="2">
    <location>
        <begin position="145"/>
        <end position="173"/>
    </location>
</feature>
<feature type="transmembrane region" description="Helical" evidence="2">
    <location>
        <begin position="179"/>
        <end position="200"/>
    </location>
</feature>
<feature type="transmembrane region" description="Helical" evidence="2">
    <location>
        <begin position="101"/>
        <end position="125"/>
    </location>
</feature>
<sequence length="522" mass="52804">MRGALSSETLEGMSSLIDGTRSRPTSSRPGRGRTGSGRVGGGRPGPNPDLARKLLTVAFRPSGLTMLLIAAVVVVTLVSASSDLTGTFGAIATTWLVIHQVPATISGVQLGVLPLLPTAVMMWVVARRCASTAVHTDSRDDTLRLVGAAVAGPLTITAIALAVVADASAAIPLSSPNTLAAFGWVAGIHLIAASVGVAAAHWDRVVAEIPPWASAAVRPAAAASAALLAAGAVAVVVSLLVSWSTVGDLLARGNGFVGVLGLTVLSLLYLPNLVVGAAAVMTGSTADFGNVSISVFGNIGGDLPPLPLLGAVPEGVAGGIWPVLLIVPAAVGVMLGRDCARRIAGQDSVLAVLTAAAGAGVVMALLALAAGGDLGQFGTVEVLWWGFGLLTFAWLGLFGTVSALFAMWFSHRGHMKDEVAPPTAEPARESEPELAITAAATTDGEDDENADEVLAQESAVVVTKIVEAEIVEESGEPVQVVTEETVEIEVVDAEVVAAPEADPTAGAEPETDLPSKPQESSD</sequence>
<dbReference type="EMBL" id="CP050124">
    <property type="protein sequence ID" value="QIP41900.1"/>
    <property type="molecule type" value="Genomic_DNA"/>
</dbReference>
<feature type="region of interest" description="Disordered" evidence="1">
    <location>
        <begin position="1"/>
        <end position="47"/>
    </location>
</feature>
<evidence type="ECO:0000256" key="2">
    <source>
        <dbReference type="SAM" id="Phobius"/>
    </source>
</evidence>
<evidence type="ECO:0000313" key="3">
    <source>
        <dbReference type="EMBL" id="QIP41900.1"/>
    </source>
</evidence>
<dbReference type="Pfam" id="PF19877">
    <property type="entry name" value="DUF6350"/>
    <property type="match status" value="1"/>
</dbReference>
<feature type="compositionally biased region" description="Gly residues" evidence="1">
    <location>
        <begin position="32"/>
        <end position="44"/>
    </location>
</feature>
<dbReference type="Proteomes" id="UP000502345">
    <property type="component" value="Chromosome"/>
</dbReference>
<dbReference type="InterPro" id="IPR045931">
    <property type="entry name" value="DUF6350"/>
</dbReference>
<evidence type="ECO:0000313" key="4">
    <source>
        <dbReference type="Proteomes" id="UP000502345"/>
    </source>
</evidence>
<organism evidence="3 4">
    <name type="scientific">Rhodococcus erythropolis</name>
    <name type="common">Arthrobacter picolinophilus</name>
    <dbReference type="NCBI Taxonomy" id="1833"/>
    <lineage>
        <taxon>Bacteria</taxon>
        <taxon>Bacillati</taxon>
        <taxon>Actinomycetota</taxon>
        <taxon>Actinomycetes</taxon>
        <taxon>Mycobacteriales</taxon>
        <taxon>Nocardiaceae</taxon>
        <taxon>Rhodococcus</taxon>
        <taxon>Rhodococcus erythropolis group</taxon>
    </lineage>
</organism>